<keyword evidence="1" id="KW-1133">Transmembrane helix</keyword>
<dbReference type="Proteomes" id="UP000009081">
    <property type="component" value="Chromosome"/>
</dbReference>
<keyword evidence="3" id="KW-1185">Reference proteome</keyword>
<dbReference type="RefSeq" id="WP_012752339.1">
    <property type="nucleotide sequence ID" value="NC_012808.1"/>
</dbReference>
<evidence type="ECO:0000256" key="1">
    <source>
        <dbReference type="SAM" id="Phobius"/>
    </source>
</evidence>
<dbReference type="EMBL" id="CP001510">
    <property type="protein sequence ID" value="ACS38992.1"/>
    <property type="molecule type" value="Genomic_DNA"/>
</dbReference>
<name>C5AXT9_METEA</name>
<dbReference type="KEGG" id="mea:Mex_1p1120"/>
<evidence type="ECO:0000313" key="3">
    <source>
        <dbReference type="Proteomes" id="UP000009081"/>
    </source>
</evidence>
<dbReference type="STRING" id="272630.MexAM1_META1p1120"/>
<organism evidence="2 3">
    <name type="scientific">Methylorubrum extorquens (strain ATCC 14718 / DSM 1338 / JCM 2805 / NCIMB 9133 / AM1)</name>
    <name type="common">Methylobacterium extorquens</name>
    <dbReference type="NCBI Taxonomy" id="272630"/>
    <lineage>
        <taxon>Bacteria</taxon>
        <taxon>Pseudomonadati</taxon>
        <taxon>Pseudomonadota</taxon>
        <taxon>Alphaproteobacteria</taxon>
        <taxon>Hyphomicrobiales</taxon>
        <taxon>Methylobacteriaceae</taxon>
        <taxon>Methylorubrum</taxon>
    </lineage>
</organism>
<gene>
    <name evidence="2" type="ordered locus">MexAM1_META1p1120</name>
</gene>
<dbReference type="HOGENOM" id="CLU_3009079_0_0_5"/>
<reference evidence="2 3" key="1">
    <citation type="journal article" date="2009" name="PLoS ONE">
        <title>Methylobacterium genome sequences: a reference blueprint to investigate microbial metabolism of C1 compounds from natural and industrial sources.</title>
        <authorList>
            <person name="Vuilleumier S."/>
            <person name="Chistoserdova L."/>
            <person name="Lee M.-C."/>
            <person name="Bringel F."/>
            <person name="Lajus A."/>
            <person name="Zhou Y."/>
            <person name="Gourion B."/>
            <person name="Barbe V."/>
            <person name="Chang J."/>
            <person name="Cruveiller S."/>
            <person name="Dossat C."/>
            <person name="Gillett W."/>
            <person name="Gruffaz C."/>
            <person name="Haugen E."/>
            <person name="Hourcade E."/>
            <person name="Levy R."/>
            <person name="Mangenot S."/>
            <person name="Muller E."/>
            <person name="Nadalig T."/>
            <person name="Pagni M."/>
            <person name="Penny C."/>
            <person name="Peyraud R."/>
            <person name="Robinson D.G."/>
            <person name="Roche D."/>
            <person name="Rouy Z."/>
            <person name="Saenampechek C."/>
            <person name="Salvignol G."/>
            <person name="Vallenet D."/>
            <person name="Wu Z."/>
            <person name="Marx C.J."/>
            <person name="Vorholt J.A."/>
            <person name="Olson M.V."/>
            <person name="Kaul R."/>
            <person name="Weissenbach J."/>
            <person name="Medigue C."/>
            <person name="Lidstrom M.E."/>
        </authorList>
    </citation>
    <scope>NUCLEOTIDE SEQUENCE [LARGE SCALE GENOMIC DNA]</scope>
    <source>
        <strain evidence="3">ATCC 14718 / DSM 1338 / JCM 2805 / NCIMB 9133 / AM1</strain>
    </source>
</reference>
<dbReference type="AlphaFoldDB" id="C5AXT9"/>
<evidence type="ECO:0000313" key="2">
    <source>
        <dbReference type="EMBL" id="ACS38992.1"/>
    </source>
</evidence>
<keyword evidence="1" id="KW-0812">Transmembrane</keyword>
<keyword evidence="1" id="KW-0472">Membrane</keyword>
<accession>C5AXT9</accession>
<proteinExistence type="predicted"/>
<protein>
    <submittedName>
        <fullName evidence="2">Uncharacterized protein</fullName>
    </submittedName>
</protein>
<feature type="transmembrane region" description="Helical" evidence="1">
    <location>
        <begin position="34"/>
        <end position="53"/>
    </location>
</feature>
<sequence length="56" mass="6018">MTSAVLSLWSAYWAAIFAQVAHLRALDDGVGVSAFARLSRSLLAVGFGFFLIAKLM</sequence>